<evidence type="ECO:0000313" key="9">
    <source>
        <dbReference type="Proteomes" id="UP000613740"/>
    </source>
</evidence>
<dbReference type="PANTHER" id="PTHR46017:SF1">
    <property type="entry name" value="ALPHA-MANNOSIDASE 2C1"/>
    <property type="match status" value="1"/>
</dbReference>
<dbReference type="Pfam" id="PF01074">
    <property type="entry name" value="Glyco_hydro_38N"/>
    <property type="match status" value="1"/>
</dbReference>
<dbReference type="SUPFAM" id="SSF88688">
    <property type="entry name" value="Families 57/38 glycoside transferase middle domain"/>
    <property type="match status" value="1"/>
</dbReference>
<dbReference type="InterPro" id="IPR000602">
    <property type="entry name" value="Glyco_hydro_38_N"/>
</dbReference>
<dbReference type="GO" id="GO:0006013">
    <property type="term" value="P:mannose metabolic process"/>
    <property type="evidence" value="ECO:0007669"/>
    <property type="project" value="InterPro"/>
</dbReference>
<dbReference type="Proteomes" id="UP000613740">
    <property type="component" value="Unassembled WGS sequence"/>
</dbReference>
<evidence type="ECO:0000256" key="4">
    <source>
        <dbReference type="ARBA" id="ARBA00022723"/>
    </source>
</evidence>
<accession>A0A835WKM3</accession>
<dbReference type="GO" id="GO:0004559">
    <property type="term" value="F:alpha-mannosidase activity"/>
    <property type="evidence" value="ECO:0007669"/>
    <property type="project" value="UniProtKB-EC"/>
</dbReference>
<keyword evidence="4" id="KW-0479">Metal-binding</keyword>
<dbReference type="GO" id="GO:0030246">
    <property type="term" value="F:carbohydrate binding"/>
    <property type="evidence" value="ECO:0007669"/>
    <property type="project" value="InterPro"/>
</dbReference>
<comment type="caution">
    <text evidence="8">The sequence shown here is derived from an EMBL/GenBank/DDBJ whole genome shotgun (WGS) entry which is preliminary data.</text>
</comment>
<dbReference type="InterPro" id="IPR011330">
    <property type="entry name" value="Glyco_hydro/deAcase_b/a-brl"/>
</dbReference>
<protein>
    <recommendedName>
        <fullName evidence="3">alpha-mannosidase</fullName>
        <ecNumber evidence="3">3.2.1.24</ecNumber>
    </recommendedName>
</protein>
<dbReference type="FunFam" id="3.20.110.10:FF:000002">
    <property type="entry name" value="alpha-mannosidase 2C1 isoform X1"/>
    <property type="match status" value="1"/>
</dbReference>
<dbReference type="FunFam" id="2.70.98.30:FF:000001">
    <property type="entry name" value="alpha-mannosidase 2C1 isoform X2"/>
    <property type="match status" value="1"/>
</dbReference>
<evidence type="ECO:0000256" key="3">
    <source>
        <dbReference type="ARBA" id="ARBA00012752"/>
    </source>
</evidence>
<comment type="similarity">
    <text evidence="2">Belongs to the glycosyl hydrolase 38 family.</text>
</comment>
<dbReference type="GO" id="GO:0009313">
    <property type="term" value="P:oligosaccharide catabolic process"/>
    <property type="evidence" value="ECO:0007669"/>
    <property type="project" value="TreeGrafter"/>
</dbReference>
<dbReference type="SUPFAM" id="SSF74650">
    <property type="entry name" value="Galactose mutarotase-like"/>
    <property type="match status" value="1"/>
</dbReference>
<dbReference type="Pfam" id="PF09261">
    <property type="entry name" value="Alpha-mann_mid"/>
    <property type="match status" value="1"/>
</dbReference>
<dbReference type="InterPro" id="IPR037094">
    <property type="entry name" value="Glyco_hydro_38_cen_sf"/>
</dbReference>
<keyword evidence="6" id="KW-0326">Glycosidase</keyword>
<organism evidence="8 9">
    <name type="scientific">Chlamydomonas schloesseri</name>
    <dbReference type="NCBI Taxonomy" id="2026947"/>
    <lineage>
        <taxon>Eukaryota</taxon>
        <taxon>Viridiplantae</taxon>
        <taxon>Chlorophyta</taxon>
        <taxon>core chlorophytes</taxon>
        <taxon>Chlorophyceae</taxon>
        <taxon>CS clade</taxon>
        <taxon>Chlamydomonadales</taxon>
        <taxon>Chlamydomonadaceae</taxon>
        <taxon>Chlamydomonas</taxon>
    </lineage>
</organism>
<evidence type="ECO:0000313" key="8">
    <source>
        <dbReference type="EMBL" id="KAG2448801.1"/>
    </source>
</evidence>
<sequence length="1381" mass="146703">MMATHAAGSGSGGPAVAAAAPAVADAPGRWVPQHHRDITLGRLDGFLAAGQFADVNLRAAMWRRRSAEAISLEVYSHPKDVPYPPYDVAIKMPYRPTAVGEAFGPSWTTHWFRVRARVPADWEGEGPLMFRWDSGSEAMLYLDGPTPRQGITDQRNEYILAPAAVAGQELVFYVEMAANGMFGNTTDGILPPNEDRYFTLKAAELAVPDVEVTGLYHDLRALTGLARELPAGHATGEVALYTANKMINTYRRGDAQSVAACRALAASVLAVRDPGDRMQVHAVGHCHIDTAWLWPFSETHRKTARSWSSQLRLAERYPWHVFTASSAQQYEWLLQDYPGLFSEIQAAAGRGSFVPVGGTWVEMDTNVPSGESLVRQFLLGQRFFARHFGAPCDVFWLPDTFGYSGQLPQIAAGAGIRYFLTQKLSWNNINTFPHTTFWWAGLDGASRLLTHFPPANTYNAQADAKDLLATATGSKDKDRAPLAYMLFGNGDGGGGPTVDMCESLARLGGCRGVAGNFGVTAPGDFFRRLEAASQDLLTWRGELYFELHRGTYTSHAANKNDNRTCELLLREVEAAGALAEVMLGGVGGYCYPRAEVESIWKDVLLYQFHDVLPGSSIGRVYDVTKTRYPQMKMQLHKIRDAALGALIAAASAPQSLSGGGGRSCGSGALVSLEQVAGARPLHLHPHGAAAASVAGGNGCGGGGGGGGGDPVVWVFNSLAIPRTELVSLPVASLPADLRQALAAGAWRPAVLGQQEVVALLGSAASAAEAPGAGGAEAVLAVVEVPPLSLTPLTAADLAAGIKRRACSGGSAGSGVGQGVGQGAGAGEGEGEGGYDGGCRLVRMTAAQAGLRGRRAAAAAQATSRRLGVAVAAQDAAVYLLMNKMVRAYFDDAGRLLSLYNPAWRRELVPEGQPGNVFRLYEDIPLFWDAWDIEVYHLEKGWLAGEGLAPPSVHIIESTPSRVRLGLSMQLTAAGSSLKQVVSLNCCSPRLEFHTEVVWAENRTALKVEFPTTLDAPTAAYEVQFGAVERPTHTNTSWDWARFEVCAHKWADLSEPGYGLALLNDCKYGHAVHGHVMRLTLLRSPKAPDANTDMGTHALRYGLLPHAGSWQQAGVAAHGWAFNAPLRLMQAPPLHHHQQQQHHHHHQLAAASSAAAAAAVCALSLGEAAPGAQAAAAAAAGKPRLRSIYEQPMFTVVNAQLNPLQPISPHDPDATASGVWQPPLILDTVKLAEPPLQVGPAPAPRLGSTSPTAPTLCAAGLAAAAAAAAAQPPPPRLLHGVGEGLTEVVLRVYEPHGARGVARIEWPLWLPVTGATLCDLLERGPGPEQGQEGGEQERIKVVLARPQAGAAQGARRGDDEGGYVELPYKPFELTSIKLFLQA</sequence>
<dbReference type="PANTHER" id="PTHR46017">
    <property type="entry name" value="ALPHA-MANNOSIDASE 2C1"/>
    <property type="match status" value="1"/>
</dbReference>
<dbReference type="Gene3D" id="3.20.110.10">
    <property type="entry name" value="Glycoside hydrolase 38, N terminal domain"/>
    <property type="match status" value="1"/>
</dbReference>
<dbReference type="InterPro" id="IPR054723">
    <property type="entry name" value="Ams1-like_N"/>
</dbReference>
<dbReference type="InterPro" id="IPR028995">
    <property type="entry name" value="Glyco_hydro_57/38_cen_sf"/>
</dbReference>
<keyword evidence="5" id="KW-0378">Hydrolase</keyword>
<feature type="domain" description="Glycoside hydrolase family 38 central" evidence="7">
    <location>
        <begin position="546"/>
        <end position="628"/>
    </location>
</feature>
<dbReference type="FunFam" id="1.20.1270.50:FF:000004">
    <property type="entry name" value="alpha-mannosidase 2C1 isoform X1"/>
    <property type="match status" value="1"/>
</dbReference>
<comment type="catalytic activity">
    <reaction evidence="1">
        <text>Hydrolysis of terminal, non-reducing alpha-D-mannose residues in alpha-D-mannosides.</text>
        <dbReference type="EC" id="3.2.1.24"/>
    </reaction>
</comment>
<dbReference type="InterPro" id="IPR011013">
    <property type="entry name" value="Gal_mutarotase_sf_dom"/>
</dbReference>
<dbReference type="SMART" id="SM00872">
    <property type="entry name" value="Alpha-mann_mid"/>
    <property type="match status" value="1"/>
</dbReference>
<evidence type="ECO:0000256" key="5">
    <source>
        <dbReference type="ARBA" id="ARBA00022801"/>
    </source>
</evidence>
<dbReference type="Gene3D" id="2.70.98.30">
    <property type="entry name" value="Golgi alpha-mannosidase II, domain 4"/>
    <property type="match status" value="1"/>
</dbReference>
<dbReference type="GO" id="GO:0046872">
    <property type="term" value="F:metal ion binding"/>
    <property type="evidence" value="ECO:0007669"/>
    <property type="project" value="UniProtKB-KW"/>
</dbReference>
<name>A0A835WKM3_9CHLO</name>
<dbReference type="Gene3D" id="1.20.1270.50">
    <property type="entry name" value="Glycoside hydrolase family 38, central domain"/>
    <property type="match status" value="1"/>
</dbReference>
<evidence type="ECO:0000259" key="7">
    <source>
        <dbReference type="SMART" id="SM00872"/>
    </source>
</evidence>
<dbReference type="EC" id="3.2.1.24" evidence="3"/>
<dbReference type="Pfam" id="PF07748">
    <property type="entry name" value="Glyco_hydro_38C"/>
    <property type="match status" value="1"/>
</dbReference>
<proteinExistence type="inferred from homology"/>
<evidence type="ECO:0000256" key="1">
    <source>
        <dbReference type="ARBA" id="ARBA00000365"/>
    </source>
</evidence>
<dbReference type="EMBL" id="JAEHOD010000016">
    <property type="protein sequence ID" value="KAG2448801.1"/>
    <property type="molecule type" value="Genomic_DNA"/>
</dbReference>
<reference evidence="8" key="1">
    <citation type="journal article" date="2020" name="bioRxiv">
        <title>Comparative genomics of Chlamydomonas.</title>
        <authorList>
            <person name="Craig R.J."/>
            <person name="Hasan A.R."/>
            <person name="Ness R.W."/>
            <person name="Keightley P.D."/>
        </authorList>
    </citation>
    <scope>NUCLEOTIDE SEQUENCE</scope>
    <source>
        <strain evidence="8">CCAP 11/173</strain>
    </source>
</reference>
<dbReference type="InterPro" id="IPR015341">
    <property type="entry name" value="Glyco_hydro_38_cen"/>
</dbReference>
<evidence type="ECO:0000256" key="6">
    <source>
        <dbReference type="ARBA" id="ARBA00023295"/>
    </source>
</evidence>
<dbReference type="InterPro" id="IPR027291">
    <property type="entry name" value="Glyco_hydro_38_N_sf"/>
</dbReference>
<gene>
    <name evidence="8" type="ORF">HYH02_006152</name>
</gene>
<dbReference type="OrthoDB" id="10261055at2759"/>
<evidence type="ECO:0000256" key="2">
    <source>
        <dbReference type="ARBA" id="ARBA00009792"/>
    </source>
</evidence>
<dbReference type="SUPFAM" id="SSF88713">
    <property type="entry name" value="Glycoside hydrolase/deacetylase"/>
    <property type="match status" value="1"/>
</dbReference>
<dbReference type="InterPro" id="IPR011682">
    <property type="entry name" value="Glyco_hydro_38_C"/>
</dbReference>
<dbReference type="Pfam" id="PF22907">
    <property type="entry name" value="Ams1-like_1st"/>
    <property type="match status" value="1"/>
</dbReference>
<keyword evidence="9" id="KW-1185">Reference proteome</keyword>